<evidence type="ECO:0000256" key="1">
    <source>
        <dbReference type="SAM" id="MobiDB-lite"/>
    </source>
</evidence>
<dbReference type="Proteomes" id="UP000621436">
    <property type="component" value="Unassembled WGS sequence"/>
</dbReference>
<keyword evidence="3" id="KW-1185">Reference proteome</keyword>
<dbReference type="Gene3D" id="3.40.50.300">
    <property type="entry name" value="P-loop containing nucleotide triphosphate hydrolases"/>
    <property type="match status" value="1"/>
</dbReference>
<dbReference type="PANTHER" id="PTHR30050:SF4">
    <property type="entry name" value="ATP-BINDING PROTEIN RV3427C IN INSERTION SEQUENCE-RELATED"/>
    <property type="match status" value="1"/>
</dbReference>
<name>A0A931AN31_9FIRM</name>
<dbReference type="GO" id="GO:0006260">
    <property type="term" value="P:DNA replication"/>
    <property type="evidence" value="ECO:0007669"/>
    <property type="project" value="TreeGrafter"/>
</dbReference>
<dbReference type="PANTHER" id="PTHR30050">
    <property type="entry name" value="CHROMOSOMAL REPLICATION INITIATOR PROTEIN DNAA"/>
    <property type="match status" value="1"/>
</dbReference>
<organism evidence="2 3">
    <name type="scientific">Halonatronomonas betaini</name>
    <dbReference type="NCBI Taxonomy" id="2778430"/>
    <lineage>
        <taxon>Bacteria</taxon>
        <taxon>Bacillati</taxon>
        <taxon>Bacillota</taxon>
        <taxon>Clostridia</taxon>
        <taxon>Halanaerobiales</taxon>
        <taxon>Halarsenatibacteraceae</taxon>
        <taxon>Halonatronomonas</taxon>
    </lineage>
</organism>
<evidence type="ECO:0000313" key="3">
    <source>
        <dbReference type="Proteomes" id="UP000621436"/>
    </source>
</evidence>
<dbReference type="InterPro" id="IPR027417">
    <property type="entry name" value="P-loop_NTPase"/>
</dbReference>
<evidence type="ECO:0000313" key="2">
    <source>
        <dbReference type="EMBL" id="MBF8435757.1"/>
    </source>
</evidence>
<dbReference type="SUPFAM" id="SSF52540">
    <property type="entry name" value="P-loop containing nucleoside triphosphate hydrolases"/>
    <property type="match status" value="1"/>
</dbReference>
<dbReference type="AlphaFoldDB" id="A0A931AN31"/>
<accession>A0A931AN31</accession>
<feature type="region of interest" description="Disordered" evidence="1">
    <location>
        <begin position="14"/>
        <end position="33"/>
    </location>
</feature>
<sequence>MEKNQFQKIIQEKRKEIEKTKSQSLKKKDGINKPPKEQVINKVKNFIINNANIDPLYEDCTLKTFKSSILSQKNKKKYRRVANYINGIDTAIALPQSIYLYSEYPGIGKTHLAVAALHKAAEKIAENIYRNKEIIRYGNIPFSQGWTPIYFINVSEGLMDMKNDMEGSNQDFTRSKIYQNVKHSRLVVLDDIFNEIRYSPFVLETLLYWIDFRLKNNRATIFTSNHNFQRFLDDETNPISNERLKIISRNIASRVNKMVMNYKIAFDSSPDTDYRAIRN</sequence>
<comment type="caution">
    <text evidence="2">The sequence shown here is derived from an EMBL/GenBank/DDBJ whole genome shotgun (WGS) entry which is preliminary data.</text>
</comment>
<dbReference type="EMBL" id="JADPIE010000001">
    <property type="protein sequence ID" value="MBF8435757.1"/>
    <property type="molecule type" value="Genomic_DNA"/>
</dbReference>
<protein>
    <submittedName>
        <fullName evidence="2">Uncharacterized protein</fullName>
    </submittedName>
</protein>
<reference evidence="2" key="1">
    <citation type="submission" date="2020-11" db="EMBL/GenBank/DDBJ databases">
        <title>Halonatronomonas betainensis gen. nov., sp. nov. a novel haloalkaliphilic representative of the family Halanaerobiacae capable of betaine degradation.</title>
        <authorList>
            <person name="Boltyanskaya Y."/>
            <person name="Kevbrin V."/>
            <person name="Detkova E."/>
            <person name="Grouzdev D.S."/>
            <person name="Koziaeva V."/>
            <person name="Zhilina T."/>
        </authorList>
    </citation>
    <scope>NUCLEOTIDE SEQUENCE</scope>
    <source>
        <strain evidence="2">Z-7014</strain>
    </source>
</reference>
<gene>
    <name evidence="2" type="ORF">I0Q91_01565</name>
</gene>
<proteinExistence type="predicted"/>
<dbReference type="RefSeq" id="WP_270452427.1">
    <property type="nucleotide sequence ID" value="NZ_JADPIE010000001.1"/>
</dbReference>